<comment type="caution">
    <text evidence="1">The sequence shown here is derived from an EMBL/GenBank/DDBJ whole genome shotgun (WGS) entry which is preliminary data.</text>
</comment>
<evidence type="ECO:0000313" key="2">
    <source>
        <dbReference type="Proteomes" id="UP000266861"/>
    </source>
</evidence>
<name>A0A397IH38_9GLOM</name>
<evidence type="ECO:0000313" key="1">
    <source>
        <dbReference type="EMBL" id="RHZ75135.1"/>
    </source>
</evidence>
<evidence type="ECO:0008006" key="3">
    <source>
        <dbReference type="Google" id="ProtNLM"/>
    </source>
</evidence>
<proteinExistence type="predicted"/>
<organism evidence="1 2">
    <name type="scientific">Diversispora epigaea</name>
    <dbReference type="NCBI Taxonomy" id="1348612"/>
    <lineage>
        <taxon>Eukaryota</taxon>
        <taxon>Fungi</taxon>
        <taxon>Fungi incertae sedis</taxon>
        <taxon>Mucoromycota</taxon>
        <taxon>Glomeromycotina</taxon>
        <taxon>Glomeromycetes</taxon>
        <taxon>Diversisporales</taxon>
        <taxon>Diversisporaceae</taxon>
        <taxon>Diversispora</taxon>
    </lineage>
</organism>
<reference evidence="1 2" key="1">
    <citation type="submission" date="2018-08" db="EMBL/GenBank/DDBJ databases">
        <title>Genome and evolution of the arbuscular mycorrhizal fungus Diversispora epigaea (formerly Glomus versiforme) and its bacterial endosymbionts.</title>
        <authorList>
            <person name="Sun X."/>
            <person name="Fei Z."/>
            <person name="Harrison M."/>
        </authorList>
    </citation>
    <scope>NUCLEOTIDE SEQUENCE [LARGE SCALE GENOMIC DNA]</scope>
    <source>
        <strain evidence="1 2">IT104</strain>
    </source>
</reference>
<dbReference type="InterPro" id="IPR011009">
    <property type="entry name" value="Kinase-like_dom_sf"/>
</dbReference>
<dbReference type="EMBL" id="PQFF01000202">
    <property type="protein sequence ID" value="RHZ75135.1"/>
    <property type="molecule type" value="Genomic_DNA"/>
</dbReference>
<sequence length="90" mass="10486">MVTGFLPYPNIPHDKDLAVKICNGLRPKIPFHTPKLITRMIMRCWDARLKKYYNDYRLANSTTPTPLNCQTHPQAIYTSRLLDFSKLPKP</sequence>
<accession>A0A397IH38</accession>
<dbReference type="AlphaFoldDB" id="A0A397IH38"/>
<dbReference type="OrthoDB" id="2353923at2759"/>
<protein>
    <recommendedName>
        <fullName evidence="3">Serine-threonine/tyrosine-protein kinase catalytic domain-containing protein</fullName>
    </recommendedName>
</protein>
<gene>
    <name evidence="1" type="ORF">Glove_217g121</name>
</gene>
<keyword evidence="2" id="KW-1185">Reference proteome</keyword>
<dbReference type="SUPFAM" id="SSF56112">
    <property type="entry name" value="Protein kinase-like (PK-like)"/>
    <property type="match status" value="1"/>
</dbReference>
<dbReference type="Proteomes" id="UP000266861">
    <property type="component" value="Unassembled WGS sequence"/>
</dbReference>
<dbReference type="Gene3D" id="1.10.510.10">
    <property type="entry name" value="Transferase(Phosphotransferase) domain 1"/>
    <property type="match status" value="1"/>
</dbReference>